<dbReference type="Gene3D" id="3.30.300.30">
    <property type="match status" value="1"/>
</dbReference>
<dbReference type="Gene3D" id="3.40.50.12780">
    <property type="entry name" value="N-terminal domain of ligase-like"/>
    <property type="match status" value="1"/>
</dbReference>
<dbReference type="PROSITE" id="PS00455">
    <property type="entry name" value="AMP_BINDING"/>
    <property type="match status" value="1"/>
</dbReference>
<dbReference type="Proteomes" id="UP001501581">
    <property type="component" value="Unassembled WGS sequence"/>
</dbReference>
<evidence type="ECO:0000256" key="2">
    <source>
        <dbReference type="ARBA" id="ARBA00022598"/>
    </source>
</evidence>
<feature type="domain" description="AMP-dependent synthetase/ligase" evidence="3">
    <location>
        <begin position="10"/>
        <end position="368"/>
    </location>
</feature>
<dbReference type="InterPro" id="IPR042099">
    <property type="entry name" value="ANL_N_sf"/>
</dbReference>
<dbReference type="InterPro" id="IPR020845">
    <property type="entry name" value="AMP-binding_CS"/>
</dbReference>
<comment type="caution">
    <text evidence="5">The sequence shown here is derived from an EMBL/GenBank/DDBJ whole genome shotgun (WGS) entry which is preliminary data.</text>
</comment>
<sequence length="512" mass="54872">MNPNLGLILADRAAHQPDVLGLFDEDGNGLSFARADRLAGGIAVALSEAGVRPGDRVAAYLTNGPDLALLLFGAWKIGAIPVTISSLYNELELAESITKTSPVLLVVDDAKPDVVAALAGTIATRSLSGELAGVEPLAWGEEVALDAVEVAADDEACILFTGGTSGRPKAVSVTHGGVRGSLARLARVSTGTEDGGTAAADTAPNLIALPLFHSGGQHALLFALHVGRGCVVWRRFSLDRLERLTARHRFDNLFLLPTMLFDIVHSEQTMPLDSVKQILVAGQALSWTVRKDFEERYRIPILVNYGSTESGHIAGWTGRDMRAGLWKPGSAGKVYPGVELEIRDDEGRALPGGEHGEIVVRSELTRGYVDDPDASAELVRDGWVHTGDIGYVDEDGVLFLAGRKRDMIKCGGFQVWPEEIEDELRAHPLVHDLRVVGTPDDRLGEIPTALVVREPDAGVSDAELVEILIAFARERLAHFKTPRRIEFVPELERSEAGKIKRGAVSLPTGGGS</sequence>
<dbReference type="InterPro" id="IPR045851">
    <property type="entry name" value="AMP-bd_C_sf"/>
</dbReference>
<evidence type="ECO:0000259" key="4">
    <source>
        <dbReference type="Pfam" id="PF13193"/>
    </source>
</evidence>
<dbReference type="Pfam" id="PF13193">
    <property type="entry name" value="AMP-binding_C"/>
    <property type="match status" value="1"/>
</dbReference>
<protein>
    <submittedName>
        <fullName evidence="5">Long-chain fatty acid--CoA ligase</fullName>
    </submittedName>
</protein>
<dbReference type="InterPro" id="IPR025110">
    <property type="entry name" value="AMP-bd_C"/>
</dbReference>
<name>A0ABN1TXF0_9ACTN</name>
<organism evidence="5 6">
    <name type="scientific">Nocardioides dubius</name>
    <dbReference type="NCBI Taxonomy" id="317019"/>
    <lineage>
        <taxon>Bacteria</taxon>
        <taxon>Bacillati</taxon>
        <taxon>Actinomycetota</taxon>
        <taxon>Actinomycetes</taxon>
        <taxon>Propionibacteriales</taxon>
        <taxon>Nocardioidaceae</taxon>
        <taxon>Nocardioides</taxon>
    </lineage>
</organism>
<dbReference type="RefSeq" id="WP_343995549.1">
    <property type="nucleotide sequence ID" value="NZ_BAAALG010000011.1"/>
</dbReference>
<proteinExistence type="inferred from homology"/>
<comment type="similarity">
    <text evidence="1">Belongs to the ATP-dependent AMP-binding enzyme family.</text>
</comment>
<keyword evidence="2 5" id="KW-0436">Ligase</keyword>
<dbReference type="SUPFAM" id="SSF56801">
    <property type="entry name" value="Acetyl-CoA synthetase-like"/>
    <property type="match status" value="1"/>
</dbReference>
<evidence type="ECO:0000259" key="3">
    <source>
        <dbReference type="Pfam" id="PF00501"/>
    </source>
</evidence>
<dbReference type="PANTHER" id="PTHR24096">
    <property type="entry name" value="LONG-CHAIN-FATTY-ACID--COA LIGASE"/>
    <property type="match status" value="1"/>
</dbReference>
<dbReference type="GO" id="GO:0016874">
    <property type="term" value="F:ligase activity"/>
    <property type="evidence" value="ECO:0007669"/>
    <property type="project" value="UniProtKB-KW"/>
</dbReference>
<gene>
    <name evidence="5" type="ORF">GCM10009668_29250</name>
</gene>
<feature type="domain" description="AMP-binding enzyme C-terminal" evidence="4">
    <location>
        <begin position="419"/>
        <end position="498"/>
    </location>
</feature>
<evidence type="ECO:0000256" key="1">
    <source>
        <dbReference type="ARBA" id="ARBA00006432"/>
    </source>
</evidence>
<dbReference type="Pfam" id="PF00501">
    <property type="entry name" value="AMP-binding"/>
    <property type="match status" value="1"/>
</dbReference>
<accession>A0ABN1TXF0</accession>
<evidence type="ECO:0000313" key="6">
    <source>
        <dbReference type="Proteomes" id="UP001501581"/>
    </source>
</evidence>
<dbReference type="EMBL" id="BAAALG010000011">
    <property type="protein sequence ID" value="GAA1107397.1"/>
    <property type="molecule type" value="Genomic_DNA"/>
</dbReference>
<dbReference type="PANTHER" id="PTHR24096:SF149">
    <property type="entry name" value="AMP-BINDING DOMAIN-CONTAINING PROTEIN-RELATED"/>
    <property type="match status" value="1"/>
</dbReference>
<keyword evidence="6" id="KW-1185">Reference proteome</keyword>
<evidence type="ECO:0000313" key="5">
    <source>
        <dbReference type="EMBL" id="GAA1107397.1"/>
    </source>
</evidence>
<reference evidence="5 6" key="1">
    <citation type="journal article" date="2019" name="Int. J. Syst. Evol. Microbiol.">
        <title>The Global Catalogue of Microorganisms (GCM) 10K type strain sequencing project: providing services to taxonomists for standard genome sequencing and annotation.</title>
        <authorList>
            <consortium name="The Broad Institute Genomics Platform"/>
            <consortium name="The Broad Institute Genome Sequencing Center for Infectious Disease"/>
            <person name="Wu L."/>
            <person name="Ma J."/>
        </authorList>
    </citation>
    <scope>NUCLEOTIDE SEQUENCE [LARGE SCALE GENOMIC DNA]</scope>
    <source>
        <strain evidence="5 6">JCM 13008</strain>
    </source>
</reference>
<dbReference type="InterPro" id="IPR000873">
    <property type="entry name" value="AMP-dep_synth/lig_dom"/>
</dbReference>